<dbReference type="PANTHER" id="PTHR40943:SF1">
    <property type="entry name" value="CYTOPLASMIC PROTEIN"/>
    <property type="match status" value="1"/>
</dbReference>
<organism evidence="2 3">
    <name type="scientific">Pseudomonas arsenicoxydans</name>
    <dbReference type="NCBI Taxonomy" id="702115"/>
    <lineage>
        <taxon>Bacteria</taxon>
        <taxon>Pseudomonadati</taxon>
        <taxon>Pseudomonadota</taxon>
        <taxon>Gammaproteobacteria</taxon>
        <taxon>Pseudomonadales</taxon>
        <taxon>Pseudomonadaceae</taxon>
        <taxon>Pseudomonas</taxon>
    </lineage>
</organism>
<dbReference type="Proteomes" id="UP000317933">
    <property type="component" value="Unassembled WGS sequence"/>
</dbReference>
<feature type="domain" description="(S)-ureidoglycine aminohydrolase cupin" evidence="1">
    <location>
        <begin position="19"/>
        <end position="82"/>
    </location>
</feature>
<proteinExistence type="predicted"/>
<reference evidence="2 3" key="1">
    <citation type="journal article" date="2019" name="Environ. Microbiol.">
        <title>Species interactions and distinct microbial communities in high Arctic permafrost affected cryosols are associated with the CH4 and CO2 gas fluxes.</title>
        <authorList>
            <person name="Altshuler I."/>
            <person name="Hamel J."/>
            <person name="Turney S."/>
            <person name="Magnuson E."/>
            <person name="Levesque R."/>
            <person name="Greer C."/>
            <person name="Whyte L.G."/>
        </authorList>
    </citation>
    <scope>NUCLEOTIDE SEQUENCE [LARGE SCALE GENOMIC DNA]</scope>
    <source>
        <strain evidence="2 3">E3</strain>
    </source>
</reference>
<sequence length="96" mass="10548">MMNSFTSARVDLGGGEAPLTTGLFEVTKGRFRFTYPFSELATLIESQIEITDESGDSVTYEGGDGRSWFIRKGATVVWDVKSEKACKSFFSATTDI</sequence>
<dbReference type="EMBL" id="RCZE01000010">
    <property type="protein sequence ID" value="TPG75225.1"/>
    <property type="molecule type" value="Genomic_DNA"/>
</dbReference>
<dbReference type="SUPFAM" id="SSF51182">
    <property type="entry name" value="RmlC-like cupins"/>
    <property type="match status" value="1"/>
</dbReference>
<dbReference type="AlphaFoldDB" id="A0A502HN65"/>
<dbReference type="InterPro" id="IPR008579">
    <property type="entry name" value="UGlyAH_Cupin_dom"/>
</dbReference>
<evidence type="ECO:0000259" key="1">
    <source>
        <dbReference type="Pfam" id="PF05899"/>
    </source>
</evidence>
<gene>
    <name evidence="2" type="ORF">EAH78_20405</name>
</gene>
<dbReference type="Pfam" id="PF05899">
    <property type="entry name" value="Cupin_3"/>
    <property type="match status" value="1"/>
</dbReference>
<protein>
    <submittedName>
        <fullName evidence="2">DUF861 domain-containing protein</fullName>
    </submittedName>
</protein>
<dbReference type="InterPro" id="IPR014710">
    <property type="entry name" value="RmlC-like_jellyroll"/>
</dbReference>
<evidence type="ECO:0000313" key="3">
    <source>
        <dbReference type="Proteomes" id="UP000317933"/>
    </source>
</evidence>
<name>A0A502HN65_9PSED</name>
<evidence type="ECO:0000313" key="2">
    <source>
        <dbReference type="EMBL" id="TPG75225.1"/>
    </source>
</evidence>
<accession>A0A502HN65</accession>
<comment type="caution">
    <text evidence="2">The sequence shown here is derived from an EMBL/GenBank/DDBJ whole genome shotgun (WGS) entry which is preliminary data.</text>
</comment>
<dbReference type="Gene3D" id="2.60.120.10">
    <property type="entry name" value="Jelly Rolls"/>
    <property type="match status" value="1"/>
</dbReference>
<dbReference type="PANTHER" id="PTHR40943">
    <property type="entry name" value="CYTOPLASMIC PROTEIN-RELATED"/>
    <property type="match status" value="1"/>
</dbReference>
<dbReference type="RefSeq" id="WP_140669127.1">
    <property type="nucleotide sequence ID" value="NZ_RCZE01000010.1"/>
</dbReference>
<dbReference type="InterPro" id="IPR011051">
    <property type="entry name" value="RmlC_Cupin_sf"/>
</dbReference>